<dbReference type="GO" id="GO:0005886">
    <property type="term" value="C:plasma membrane"/>
    <property type="evidence" value="ECO:0007669"/>
    <property type="project" value="TreeGrafter"/>
</dbReference>
<gene>
    <name evidence="3" type="ORF">D0433_00410</name>
    <name evidence="2" type="ORF">D0433_01680</name>
</gene>
<keyword evidence="1" id="KW-0812">Transmembrane</keyword>
<feature type="transmembrane region" description="Helical" evidence="1">
    <location>
        <begin position="67"/>
        <end position="91"/>
    </location>
</feature>
<evidence type="ECO:0000313" key="4">
    <source>
        <dbReference type="Proteomes" id="UP000266389"/>
    </source>
</evidence>
<dbReference type="PANTHER" id="PTHR34821">
    <property type="entry name" value="INNER MEMBRANE PROTEIN YDCZ"/>
    <property type="match status" value="1"/>
</dbReference>
<reference evidence="2" key="2">
    <citation type="submission" date="2017-08" db="EMBL/GenBank/DDBJ databases">
        <authorList>
            <person name="de Groot N.N."/>
        </authorList>
    </citation>
    <scope>NUCLEOTIDE SEQUENCE</scope>
    <source>
        <strain evidence="2">OS</strain>
    </source>
</reference>
<comment type="caution">
    <text evidence="2">The sequence shown here is derived from an EMBL/GenBank/DDBJ whole genome shotgun (WGS) entry which is preliminary data.</text>
</comment>
<evidence type="ECO:0000313" key="3">
    <source>
        <dbReference type="EMBL" id="RFM25526.1"/>
    </source>
</evidence>
<organism evidence="2 4">
    <name type="scientific">Candidatus Thermochlorobacter aerophilus</name>
    <dbReference type="NCBI Taxonomy" id="1868324"/>
    <lineage>
        <taxon>Bacteria</taxon>
        <taxon>Pseudomonadati</taxon>
        <taxon>Chlorobiota</taxon>
        <taxon>Chlorobiia</taxon>
        <taxon>Chlorobiales</taxon>
        <taxon>Candidatus Thermochlorobacteriaceae</taxon>
        <taxon>Candidatus Thermochlorobacter</taxon>
    </lineage>
</organism>
<feature type="transmembrane region" description="Helical" evidence="1">
    <location>
        <begin position="35"/>
        <end position="55"/>
    </location>
</feature>
<keyword evidence="1" id="KW-0472">Membrane</keyword>
<proteinExistence type="predicted"/>
<dbReference type="InterPro" id="IPR006750">
    <property type="entry name" value="YdcZ"/>
</dbReference>
<evidence type="ECO:0000313" key="2">
    <source>
        <dbReference type="EMBL" id="RFM25353.1"/>
    </source>
</evidence>
<reference evidence="2 4" key="1">
    <citation type="journal article" date="2011" name="ISME J.">
        <title>Community ecology of hot spring cyanobacterial mats: predominant populations and their functional potential.</title>
        <authorList>
            <person name="Klatt C.G."/>
            <person name="Wood J.M."/>
            <person name="Rusch D.B."/>
            <person name="Bateson M.M."/>
            <person name="Hamamura N."/>
            <person name="Heidelberg J.F."/>
            <person name="Grossman A.R."/>
            <person name="Bhaya D."/>
            <person name="Cohan F.M."/>
            <person name="Kuhl M."/>
            <person name="Bryant D.A."/>
            <person name="Ward D.M."/>
        </authorList>
    </citation>
    <scope>NUCLEOTIDE SEQUENCE [LARGE SCALE GENOMIC DNA]</scope>
    <source>
        <strain evidence="2">OS</strain>
    </source>
</reference>
<protein>
    <submittedName>
        <fullName evidence="2">DMT family transporter</fullName>
    </submittedName>
</protein>
<dbReference type="Pfam" id="PF04657">
    <property type="entry name" value="DMT_YdcZ"/>
    <property type="match status" value="1"/>
</dbReference>
<dbReference type="EMBL" id="PHFL01000007">
    <property type="protein sequence ID" value="RFM25353.1"/>
    <property type="molecule type" value="Genomic_DNA"/>
</dbReference>
<dbReference type="EMBL" id="PHFL01000001">
    <property type="protein sequence ID" value="RFM25526.1"/>
    <property type="molecule type" value="Genomic_DNA"/>
</dbReference>
<accession>A0A395M3I8</accession>
<keyword evidence="1" id="KW-1133">Transmembrane helix</keyword>
<name>A0A395M3I8_9BACT</name>
<feature type="transmembrane region" description="Helical" evidence="1">
    <location>
        <begin position="129"/>
        <end position="146"/>
    </location>
</feature>
<feature type="transmembrane region" description="Helical" evidence="1">
    <location>
        <begin position="97"/>
        <end position="117"/>
    </location>
</feature>
<dbReference type="PANTHER" id="PTHR34821:SF2">
    <property type="entry name" value="INNER MEMBRANE PROTEIN YDCZ"/>
    <property type="match status" value="1"/>
</dbReference>
<sequence length="148" mass="15400">MQHLLFLALALMVGAILPMQVGMNATLRQSVGSPIWASLTSFSVGTLCLGIYALLSRIAVPSVSMLSAAPVWSWFGGTIGAVYVTLSIILAPKLGSATLIAATIAGQMLASVLIDHFGWLGFSPHPAGVERLLGVVLLFAGVLLIQRG</sequence>
<dbReference type="Proteomes" id="UP000266389">
    <property type="component" value="Unassembled WGS sequence"/>
</dbReference>
<evidence type="ECO:0000256" key="1">
    <source>
        <dbReference type="SAM" id="Phobius"/>
    </source>
</evidence>
<dbReference type="AlphaFoldDB" id="A0A395M3I8"/>